<feature type="transmembrane region" description="Helical" evidence="1">
    <location>
        <begin position="26"/>
        <end position="46"/>
    </location>
</feature>
<gene>
    <name evidence="2" type="ORF">DL347_07920</name>
</gene>
<sequence length="63" mass="6861">MFLDVIRKVFIKIQIFSYEREGASGIEYAIVAAMCAAVIGLFMTPISTKVKAIFTSIQTGIGT</sequence>
<dbReference type="AlphaFoldDB" id="A0A7Z6N033"/>
<dbReference type="Proteomes" id="UP000255541">
    <property type="component" value="Unassembled WGS sequence"/>
</dbReference>
<dbReference type="InterPro" id="IPR007047">
    <property type="entry name" value="Flp_Fap"/>
</dbReference>
<comment type="caution">
    <text evidence="2">The sequence shown here is derived from an EMBL/GenBank/DDBJ whole genome shotgun (WGS) entry which is preliminary data.</text>
</comment>
<accession>A0A7Z6N033</accession>
<evidence type="ECO:0000256" key="1">
    <source>
        <dbReference type="SAM" id="Phobius"/>
    </source>
</evidence>
<proteinExistence type="predicted"/>
<dbReference type="RefSeq" id="WP_065940960.1">
    <property type="nucleotide sequence ID" value="NZ_QRBA01000004.1"/>
</dbReference>
<keyword evidence="1" id="KW-0472">Membrane</keyword>
<dbReference type="Pfam" id="PF04964">
    <property type="entry name" value="Flp_Fap"/>
    <property type="match status" value="1"/>
</dbReference>
<evidence type="ECO:0000313" key="3">
    <source>
        <dbReference type="Proteomes" id="UP000255541"/>
    </source>
</evidence>
<keyword evidence="1" id="KW-1133">Transmembrane helix</keyword>
<name>A0A7Z6N033_PSEFL</name>
<reference evidence="2 3" key="1">
    <citation type="submission" date="2018-07" db="EMBL/GenBank/DDBJ databases">
        <title>Draft Genome Sequence of Pseudomonas fluorescens AHK-1 associated with canker disease of kiwifruit.</title>
        <authorList>
            <person name="Wu Z."/>
        </authorList>
    </citation>
    <scope>NUCLEOTIDE SEQUENCE [LARGE SCALE GENOMIC DNA]</scope>
    <source>
        <strain evidence="2 3">AHK-1</strain>
    </source>
</reference>
<protein>
    <submittedName>
        <fullName evidence="2">Flp family type IVb pilin</fullName>
    </submittedName>
</protein>
<dbReference type="EMBL" id="QRBA01000004">
    <property type="protein sequence ID" value="RDS91380.1"/>
    <property type="molecule type" value="Genomic_DNA"/>
</dbReference>
<keyword evidence="1" id="KW-0812">Transmembrane</keyword>
<evidence type="ECO:0000313" key="2">
    <source>
        <dbReference type="EMBL" id="RDS91380.1"/>
    </source>
</evidence>
<organism evidence="2 3">
    <name type="scientific">Pseudomonas fluorescens</name>
    <dbReference type="NCBI Taxonomy" id="294"/>
    <lineage>
        <taxon>Bacteria</taxon>
        <taxon>Pseudomonadati</taxon>
        <taxon>Pseudomonadota</taxon>
        <taxon>Gammaproteobacteria</taxon>
        <taxon>Pseudomonadales</taxon>
        <taxon>Pseudomonadaceae</taxon>
        <taxon>Pseudomonas</taxon>
    </lineage>
</organism>